<accession>A0A7C9CML4</accession>
<evidence type="ECO:0000259" key="3">
    <source>
        <dbReference type="PROSITE" id="PS50213"/>
    </source>
</evidence>
<dbReference type="InterPro" id="IPR000782">
    <property type="entry name" value="FAS1_domain"/>
</dbReference>
<name>A0A7C9CML4_OPUST</name>
<dbReference type="InterPro" id="IPR052806">
    <property type="entry name" value="Fasciclin-like_AGP"/>
</dbReference>
<dbReference type="PANTHER" id="PTHR33985:SF19">
    <property type="entry name" value="FASCICLIN-LIKE ARABINOGALACTAN PROTEIN 21"/>
    <property type="match status" value="1"/>
</dbReference>
<dbReference type="PROSITE" id="PS50213">
    <property type="entry name" value="FAS1"/>
    <property type="match status" value="1"/>
</dbReference>
<evidence type="ECO:0000256" key="2">
    <source>
        <dbReference type="SAM" id="SignalP"/>
    </source>
</evidence>
<reference evidence="4" key="2">
    <citation type="submission" date="2020-07" db="EMBL/GenBank/DDBJ databases">
        <authorList>
            <person name="Vera ALvarez R."/>
            <person name="Arias-Moreno D.M."/>
            <person name="Jimenez-Jacinto V."/>
            <person name="Jimenez-Bremont J.F."/>
            <person name="Swaminathan K."/>
            <person name="Moose S.P."/>
            <person name="Guerrero-Gonzalez M.L."/>
            <person name="Marino-Ramirez L."/>
            <person name="Landsman D."/>
            <person name="Rodriguez-Kessler M."/>
            <person name="Delgado-Sanchez P."/>
        </authorList>
    </citation>
    <scope>NUCLEOTIDE SEQUENCE</scope>
    <source>
        <tissue evidence="4">Cladode</tissue>
    </source>
</reference>
<feature type="signal peptide" evidence="2">
    <location>
        <begin position="1"/>
        <end position="29"/>
    </location>
</feature>
<dbReference type="SUPFAM" id="SSF82153">
    <property type="entry name" value="FAS1 domain"/>
    <property type="match status" value="2"/>
</dbReference>
<protein>
    <recommendedName>
        <fullName evidence="3">FAS1 domain-containing protein</fullName>
    </recommendedName>
</protein>
<reference evidence="4" key="1">
    <citation type="journal article" date="2013" name="J. Plant Res.">
        <title>Effect of fungi and light on seed germination of three Opuntia species from semiarid lands of central Mexico.</title>
        <authorList>
            <person name="Delgado-Sanchez P."/>
            <person name="Jimenez-Bremont J.F."/>
            <person name="Guerrero-Gonzalez Mde L."/>
            <person name="Flores J."/>
        </authorList>
    </citation>
    <scope>NUCLEOTIDE SEQUENCE</scope>
    <source>
        <tissue evidence="4">Cladode</tissue>
    </source>
</reference>
<dbReference type="InterPro" id="IPR036378">
    <property type="entry name" value="FAS1_dom_sf"/>
</dbReference>
<evidence type="ECO:0000256" key="1">
    <source>
        <dbReference type="ARBA" id="ARBA00007843"/>
    </source>
</evidence>
<organism evidence="4">
    <name type="scientific">Opuntia streptacantha</name>
    <name type="common">Prickly pear cactus</name>
    <name type="synonym">Opuntia cardona</name>
    <dbReference type="NCBI Taxonomy" id="393608"/>
    <lineage>
        <taxon>Eukaryota</taxon>
        <taxon>Viridiplantae</taxon>
        <taxon>Streptophyta</taxon>
        <taxon>Embryophyta</taxon>
        <taxon>Tracheophyta</taxon>
        <taxon>Spermatophyta</taxon>
        <taxon>Magnoliopsida</taxon>
        <taxon>eudicotyledons</taxon>
        <taxon>Gunneridae</taxon>
        <taxon>Pentapetalae</taxon>
        <taxon>Caryophyllales</taxon>
        <taxon>Cactineae</taxon>
        <taxon>Cactaceae</taxon>
        <taxon>Opuntioideae</taxon>
        <taxon>Opuntia</taxon>
    </lineage>
</organism>
<dbReference type="PANTHER" id="PTHR33985">
    <property type="entry name" value="OS02G0491300 PROTEIN-RELATED"/>
    <property type="match status" value="1"/>
</dbReference>
<dbReference type="Pfam" id="PF02469">
    <property type="entry name" value="Fasciclin"/>
    <property type="match status" value="1"/>
</dbReference>
<dbReference type="Gene3D" id="2.30.180.10">
    <property type="entry name" value="FAS1 domain"/>
    <property type="match status" value="2"/>
</dbReference>
<evidence type="ECO:0000313" key="4">
    <source>
        <dbReference type="EMBL" id="MBA4620707.1"/>
    </source>
</evidence>
<dbReference type="EMBL" id="GISG01031452">
    <property type="protein sequence ID" value="MBA4620707.1"/>
    <property type="molecule type" value="Transcribed_RNA"/>
</dbReference>
<dbReference type="AlphaFoldDB" id="A0A7C9CML4"/>
<dbReference type="SMART" id="SM00554">
    <property type="entry name" value="FAS1"/>
    <property type="match status" value="2"/>
</dbReference>
<feature type="chain" id="PRO_5028468246" description="FAS1 domain-containing protein" evidence="2">
    <location>
        <begin position="30"/>
        <end position="348"/>
    </location>
</feature>
<feature type="domain" description="FAS1" evidence="3">
    <location>
        <begin position="211"/>
        <end position="340"/>
    </location>
</feature>
<sequence length="348" mass="38324">MARSCSSSHWWHAPIYLSISLVLAAIAMTSPPSSSSSSLSPQTISLNASTTLRSHGFTIIATLLQLSPDLFLSNSNSTVFAIHDDAVSNLTAPPSAIKLLLHYHTLPCKFSLQQLLLKPHNACLPTSIPSKNLALTKIDPQNRFIEINNVPISHPDLFLDHSVSIHGVLGPFSSLDAHQIQSGRDFIHSPPCNFLNSSKWSSKTSERPDNWARMIRLLSSKGFISFAIGLNSVLHGILEDYPNLGPLTVFVPPEFEFVSSSGPFLDRVVRYHIVGRRYFYSELASLPEKAQMMTLLREEALEITSSVNGSHVLRINGAYIVSPDVFSTEMFVAHAISRAFQVPHRANS</sequence>
<comment type="similarity">
    <text evidence="1">Belongs to the fasciclin-like AGP family.</text>
</comment>
<keyword evidence="2" id="KW-0732">Signal</keyword>
<proteinExistence type="inferred from homology"/>